<dbReference type="AlphaFoldDB" id="A0A1X0QKP9"/>
<evidence type="ECO:0000256" key="1">
    <source>
        <dbReference type="SAM" id="Coils"/>
    </source>
</evidence>
<feature type="compositionally biased region" description="Basic and acidic residues" evidence="2">
    <location>
        <begin position="1"/>
        <end position="11"/>
    </location>
</feature>
<organism evidence="4 5">
    <name type="scientific">Hepatospora eriocheir</name>
    <dbReference type="NCBI Taxonomy" id="1081669"/>
    <lineage>
        <taxon>Eukaryota</taxon>
        <taxon>Fungi</taxon>
        <taxon>Fungi incertae sedis</taxon>
        <taxon>Microsporidia</taxon>
        <taxon>Hepatosporidae</taxon>
        <taxon>Hepatospora</taxon>
    </lineage>
</organism>
<feature type="coiled-coil region" evidence="1">
    <location>
        <begin position="206"/>
        <end position="350"/>
    </location>
</feature>
<evidence type="ECO:0000313" key="5">
    <source>
        <dbReference type="Proteomes" id="UP000192501"/>
    </source>
</evidence>
<evidence type="ECO:0000256" key="2">
    <source>
        <dbReference type="SAM" id="MobiDB-lite"/>
    </source>
</evidence>
<evidence type="ECO:0000259" key="3">
    <source>
        <dbReference type="SMART" id="SM00787"/>
    </source>
</evidence>
<feature type="region of interest" description="Disordered" evidence="2">
    <location>
        <begin position="1"/>
        <end position="28"/>
    </location>
</feature>
<gene>
    <name evidence="4" type="ORF">A0H76_1410</name>
</gene>
<evidence type="ECO:0000313" key="4">
    <source>
        <dbReference type="EMBL" id="ORE00343.1"/>
    </source>
</evidence>
<comment type="caution">
    <text evidence="4">The sequence shown here is derived from an EMBL/GenBank/DDBJ whole genome shotgun (WGS) entry which is preliminary data.</text>
</comment>
<reference evidence="4 5" key="1">
    <citation type="journal article" date="2017" name="Environ. Microbiol.">
        <title>Decay of the glycolytic pathway and adaptation to intranuclear parasitism within Enterocytozoonidae microsporidia.</title>
        <authorList>
            <person name="Wiredu Boakye D."/>
            <person name="Jaroenlak P."/>
            <person name="Prachumwat A."/>
            <person name="Williams T.A."/>
            <person name="Bateman K.S."/>
            <person name="Itsathitphaisarn O."/>
            <person name="Sritunyalucksana K."/>
            <person name="Paszkiewicz K.H."/>
            <person name="Moore K.A."/>
            <person name="Stentiford G.D."/>
            <person name="Williams B.A."/>
        </authorList>
    </citation>
    <scope>NUCLEOTIDE SEQUENCE [LARGE SCALE GENOMIC DNA]</scope>
    <source>
        <strain evidence="5">canceri</strain>
    </source>
</reference>
<accession>A0A1X0QKP9</accession>
<feature type="domain" description="Spc7 kinetochore protein" evidence="3">
    <location>
        <begin position="88"/>
        <end position="377"/>
    </location>
</feature>
<dbReference type="SMART" id="SM00787">
    <property type="entry name" value="Spc7"/>
    <property type="match status" value="1"/>
</dbReference>
<keyword evidence="1" id="KW-0175">Coiled coil</keyword>
<dbReference type="Proteomes" id="UP000192501">
    <property type="component" value="Unassembled WGS sequence"/>
</dbReference>
<sequence length="629" mass="74373">MTDKEKREKRVSFNPEPKVSLVSTDKDIQTSKGHENTYRFDSRRDKLDLRSMFRIDKCVNKEITEDLKYSEYTTEEMKVEDIEIIENVNQTKEKAVNQFFEKHGIRFLDNQLDDFNRRESISKTKNNVDSECVYWYAFVKEAYINHFDNMTKYLLEQNSRLQCLINAEASTLNVDQLGDSINFKKLRNESRNQAKQNWYDYRIVQEENLGNRLEESKNKLLEIIEEKRTILEAKKEECELLENKNKFLSEKNIKLKESVIDENEEELQNKVEELRNRLYEHKSLLGLYKSDLSRIKNQVEEKRSKEEKIAKEIGLYKSEIEELKSIITIKKADKNTVEALKEEVKNYETYYGLKFIKISSDVLVFKYLDIQISCVLEGLFRVSSYKIDFFDSDDEVFNTYFKDNLLNKSLNRSPVVETPIQEDINGSIVEDHNIYRRSLKSALQKKQRKHSDNYINTEDLGHYINDVTSTPVPRRISVVPAKTPREKFIRNFKKLNFGDDASWVDQLNSLAENSTSKDAMVFENIYSKYKNESILLRLLVNSILFKGSFINNLKKEIELLRDSIKIDTIYTNQKIYLRFYLQSIDIKLPKVYAYIDENLNLFHDSNFVCNLLQKLNGLTNFLIEIVENK</sequence>
<name>A0A1X0QKP9_9MICR</name>
<dbReference type="InterPro" id="IPR013253">
    <property type="entry name" value="Spc7_domain"/>
</dbReference>
<dbReference type="EMBL" id="LTAI01000031">
    <property type="protein sequence ID" value="ORE00343.1"/>
    <property type="molecule type" value="Genomic_DNA"/>
</dbReference>
<dbReference type="VEuPathDB" id="MicrosporidiaDB:A0H76_1410"/>
<protein>
    <recommendedName>
        <fullName evidence="3">Spc7 kinetochore protein domain-containing protein</fullName>
    </recommendedName>
</protein>
<dbReference type="VEuPathDB" id="MicrosporidiaDB:HERIO_1672"/>
<proteinExistence type="predicted"/>